<evidence type="ECO:0000313" key="5">
    <source>
        <dbReference type="Proteomes" id="UP000214689"/>
    </source>
</evidence>
<dbReference type="SUPFAM" id="SSF48403">
    <property type="entry name" value="Ankyrin repeat"/>
    <property type="match status" value="1"/>
</dbReference>
<reference evidence="5" key="1">
    <citation type="submission" date="2016-05" db="EMBL/GenBank/DDBJ databases">
        <authorList>
            <person name="Holder M.E."/>
            <person name="Ajami N.J."/>
            <person name="Petrosino J.F."/>
        </authorList>
    </citation>
    <scope>NUCLEOTIDE SEQUENCE [LARGE SCALE GENOMIC DNA]</scope>
    <source>
        <strain evidence="5">ATCC 700696</strain>
    </source>
</reference>
<dbReference type="Gene3D" id="1.25.40.20">
    <property type="entry name" value="Ankyrin repeat-containing domain"/>
    <property type="match status" value="1"/>
</dbReference>
<dbReference type="PANTHER" id="PTHR24189">
    <property type="entry name" value="MYOTROPHIN"/>
    <property type="match status" value="1"/>
</dbReference>
<protein>
    <submittedName>
        <fullName evidence="4">Uncharacterized protein</fullName>
    </submittedName>
</protein>
<dbReference type="InterPro" id="IPR002110">
    <property type="entry name" value="Ankyrin_rpt"/>
</dbReference>
<sequence>MAKKKRKTLPSDFYEMIHRGDIDELKAVFDNCEITAYAGRCDLNTALHHYGVPVELVRWLVTEGLDVNTLNSYGRTPLNFHAGNSAEVMKVLFELGGDVSKADNYDNTPLHSAASGYRPENVKLLVEQGVDLDAKNRIWERTPLEEALVSCRGIDIGRCAEVAEILVNAGAKVTPAVKDYVRKIGEDTEFHREGFHEDYIEEIDAGLAKLYKLFDVEPIKKRKIHDGVSPIIVEGSDWKEQYDNLWEMLIPSHGAAKTVQGEVIRIAGRVRDEMNRNGGCNWNRDYRMMLDDFVKHVSTGKALSEAELEEVKRLASSISPRGDFDETLLDRLCELATKWVLQNPEPIKLEDPKYKR</sequence>
<proteinExistence type="predicted"/>
<dbReference type="PANTHER" id="PTHR24189:SF50">
    <property type="entry name" value="ANKYRIN REPEAT AND SOCS BOX PROTEIN 2"/>
    <property type="match status" value="1"/>
</dbReference>
<dbReference type="Proteomes" id="UP000214689">
    <property type="component" value="Chromosome"/>
</dbReference>
<name>A0A223ATW4_9FIRM</name>
<dbReference type="OrthoDB" id="9812708at2"/>
<dbReference type="PROSITE" id="PS50297">
    <property type="entry name" value="ANK_REP_REGION"/>
    <property type="match status" value="1"/>
</dbReference>
<evidence type="ECO:0000313" key="4">
    <source>
        <dbReference type="EMBL" id="ASS38412.1"/>
    </source>
</evidence>
<evidence type="ECO:0000256" key="1">
    <source>
        <dbReference type="ARBA" id="ARBA00022737"/>
    </source>
</evidence>
<feature type="repeat" description="ANK" evidence="3">
    <location>
        <begin position="105"/>
        <end position="137"/>
    </location>
</feature>
<accession>A0A223ATW4</accession>
<dbReference type="PROSITE" id="PS50088">
    <property type="entry name" value="ANK_REPEAT"/>
    <property type="match status" value="1"/>
</dbReference>
<dbReference type="SMART" id="SM00248">
    <property type="entry name" value="ANK"/>
    <property type="match status" value="4"/>
</dbReference>
<dbReference type="RefSeq" id="WP_094234647.1">
    <property type="nucleotide sequence ID" value="NZ_CP016199.1"/>
</dbReference>
<keyword evidence="1" id="KW-0677">Repeat</keyword>
<dbReference type="EMBL" id="CP016199">
    <property type="protein sequence ID" value="ASS38412.1"/>
    <property type="molecule type" value="Genomic_DNA"/>
</dbReference>
<keyword evidence="5" id="KW-1185">Reference proteome</keyword>
<dbReference type="AlphaFoldDB" id="A0A223ATW4"/>
<dbReference type="Pfam" id="PF12796">
    <property type="entry name" value="Ank_2"/>
    <property type="match status" value="1"/>
</dbReference>
<evidence type="ECO:0000256" key="2">
    <source>
        <dbReference type="ARBA" id="ARBA00023043"/>
    </source>
</evidence>
<dbReference type="InterPro" id="IPR050745">
    <property type="entry name" value="Multifunctional_regulatory"/>
</dbReference>
<dbReference type="InterPro" id="IPR036770">
    <property type="entry name" value="Ankyrin_rpt-contain_sf"/>
</dbReference>
<organism evidence="4 5">
    <name type="scientific">Mogibacterium pumilum</name>
    <dbReference type="NCBI Taxonomy" id="86332"/>
    <lineage>
        <taxon>Bacteria</taxon>
        <taxon>Bacillati</taxon>
        <taxon>Bacillota</taxon>
        <taxon>Clostridia</taxon>
        <taxon>Peptostreptococcales</taxon>
        <taxon>Anaerovoracaceae</taxon>
        <taxon>Mogibacterium</taxon>
    </lineage>
</organism>
<gene>
    <name evidence="4" type="ORF">AXF17_08415</name>
</gene>
<keyword evidence="2 3" id="KW-0040">ANK repeat</keyword>
<evidence type="ECO:0000256" key="3">
    <source>
        <dbReference type="PROSITE-ProRule" id="PRU00023"/>
    </source>
</evidence>